<evidence type="ECO:0000313" key="1">
    <source>
        <dbReference type="EMBL" id="KAK8782520.1"/>
    </source>
</evidence>
<dbReference type="AlphaFoldDB" id="A0AAQ4F5X2"/>
<reference evidence="1 2" key="1">
    <citation type="journal article" date="2023" name="Arcadia Sci">
        <title>De novo assembly of a long-read Amblyomma americanum tick genome.</title>
        <authorList>
            <person name="Chou S."/>
            <person name="Poskanzer K.E."/>
            <person name="Rollins M."/>
            <person name="Thuy-Boun P.S."/>
        </authorList>
    </citation>
    <scope>NUCLEOTIDE SEQUENCE [LARGE SCALE GENOMIC DNA]</scope>
    <source>
        <strain evidence="1">F_SG_1</strain>
        <tissue evidence="1">Salivary glands</tissue>
    </source>
</reference>
<dbReference type="PANTHER" id="PTHR31751">
    <property type="entry name" value="SI:CH211-108C17.2-RELATED-RELATED"/>
    <property type="match status" value="1"/>
</dbReference>
<gene>
    <name evidence="1" type="ORF">V5799_016132</name>
</gene>
<keyword evidence="2" id="KW-1185">Reference proteome</keyword>
<evidence type="ECO:0000313" key="2">
    <source>
        <dbReference type="Proteomes" id="UP001321473"/>
    </source>
</evidence>
<comment type="caution">
    <text evidence="1">The sequence shown here is derived from an EMBL/GenBank/DDBJ whole genome shotgun (WGS) entry which is preliminary data.</text>
</comment>
<accession>A0AAQ4F5X2</accession>
<dbReference type="EMBL" id="JARKHS020006563">
    <property type="protein sequence ID" value="KAK8782520.1"/>
    <property type="molecule type" value="Genomic_DNA"/>
</dbReference>
<protein>
    <submittedName>
        <fullName evidence="1">Uncharacterized protein</fullName>
    </submittedName>
</protein>
<proteinExistence type="predicted"/>
<sequence length="103" mass="11465">MERHVANMHMGHPGLYTHCAHNDLGERECLVPGTTAHNKFVEVVNSPRLLKDIRQLAPCTHTFSLEAFHGVLIGFAPKSVCFSPEGMRARAQFAILHFNENAS</sequence>
<organism evidence="1 2">
    <name type="scientific">Amblyomma americanum</name>
    <name type="common">Lone star tick</name>
    <dbReference type="NCBI Taxonomy" id="6943"/>
    <lineage>
        <taxon>Eukaryota</taxon>
        <taxon>Metazoa</taxon>
        <taxon>Ecdysozoa</taxon>
        <taxon>Arthropoda</taxon>
        <taxon>Chelicerata</taxon>
        <taxon>Arachnida</taxon>
        <taxon>Acari</taxon>
        <taxon>Parasitiformes</taxon>
        <taxon>Ixodida</taxon>
        <taxon>Ixodoidea</taxon>
        <taxon>Ixodidae</taxon>
        <taxon>Amblyomminae</taxon>
        <taxon>Amblyomma</taxon>
    </lineage>
</organism>
<name>A0AAQ4F5X2_AMBAM</name>
<dbReference type="Proteomes" id="UP001321473">
    <property type="component" value="Unassembled WGS sequence"/>
</dbReference>
<dbReference type="PANTHER" id="PTHR31751:SF42">
    <property type="entry name" value="PROTEIN CBG10204"/>
    <property type="match status" value="1"/>
</dbReference>